<dbReference type="InterPro" id="IPR043128">
    <property type="entry name" value="Rev_trsase/Diguanyl_cyclase"/>
</dbReference>
<keyword evidence="3" id="KW-0175">Coiled coil</keyword>
<feature type="coiled-coil region" evidence="3">
    <location>
        <begin position="405"/>
        <end position="446"/>
    </location>
</feature>
<gene>
    <name evidence="6" type="ORF">GGR36_001193</name>
</gene>
<sequence>MNQPTQSPSDIAREVLKRLAVSRVPPTPDNFRSIYHQIAGTQPEETFPTREFKSFSAELPRDRPEQLRLARRFEGAVAEGNWESFHTRMLQLFQEITEETLPWGSLIRDLLAQLERRHANLTPKRKAEALDHVLGASQADPQQLFNRLQGLIRGWAGEATAETIVLVDTPPDAAETTAVGAPAPATSEAEAAPVSSARSEASPLKGSISDSLEVRSLIAQVLEEAIGGLLIETPELSTLATQLANELRQPSARFDTAGFTERLRGFAYKVEWVVRDQAGIRQALLRLLQLIIENISDLVADDSWVHGQVEGVLKVTAGPLDRDAIDELGKRLRDVILKQGVLKKSLVDAQERLKAMLSGFVDHLSDFYATTGGYRDRMEHCAEQVAQAQSIGELASVVDEIIQETRNIQIRAENSQSELNTLKQKADAANAEVQRLQKELDDASDLVRHDPLTGALNRKGLDETLDREVGRAERSGKPLCLALIDVDNFKQLNDSLGHTAGDEALVHLARVIGDTIRPQDSVARYGGEEFIVVLPDTDLESAVGVIQRLQRELTKRFFLHDNSKRLITFSAGVSQLDPKQPAKRTIDRADEAMYRAKRAGKNRVEAAR</sequence>
<dbReference type="InterPro" id="IPR000160">
    <property type="entry name" value="GGDEF_dom"/>
</dbReference>
<feature type="region of interest" description="Disordered" evidence="4">
    <location>
        <begin position="175"/>
        <end position="204"/>
    </location>
</feature>
<dbReference type="FunFam" id="3.30.70.270:FF:000001">
    <property type="entry name" value="Diguanylate cyclase domain protein"/>
    <property type="match status" value="1"/>
</dbReference>
<dbReference type="PANTHER" id="PTHR45138">
    <property type="entry name" value="REGULATORY COMPONENTS OF SENSORY TRANSDUCTION SYSTEM"/>
    <property type="match status" value="1"/>
</dbReference>
<dbReference type="Pfam" id="PF00990">
    <property type="entry name" value="GGDEF"/>
    <property type="match status" value="1"/>
</dbReference>
<dbReference type="AlphaFoldDB" id="A0A840BFD4"/>
<dbReference type="GO" id="GO:0052621">
    <property type="term" value="F:diguanylate cyclase activity"/>
    <property type="evidence" value="ECO:0007669"/>
    <property type="project" value="UniProtKB-EC"/>
</dbReference>
<dbReference type="EC" id="2.7.7.65" evidence="1"/>
<dbReference type="Proteomes" id="UP000561045">
    <property type="component" value="Unassembled WGS sequence"/>
</dbReference>
<dbReference type="NCBIfam" id="TIGR00254">
    <property type="entry name" value="GGDEF"/>
    <property type="match status" value="1"/>
</dbReference>
<feature type="domain" description="GGDEF" evidence="5">
    <location>
        <begin position="477"/>
        <end position="608"/>
    </location>
</feature>
<evidence type="ECO:0000256" key="3">
    <source>
        <dbReference type="SAM" id="Coils"/>
    </source>
</evidence>
<name>A0A840BFD4_9RHOO</name>
<evidence type="ECO:0000313" key="7">
    <source>
        <dbReference type="Proteomes" id="UP000561045"/>
    </source>
</evidence>
<feature type="compositionally biased region" description="Low complexity" evidence="4">
    <location>
        <begin position="181"/>
        <end position="203"/>
    </location>
</feature>
<dbReference type="Gene3D" id="3.30.70.270">
    <property type="match status" value="1"/>
</dbReference>
<evidence type="ECO:0000256" key="4">
    <source>
        <dbReference type="SAM" id="MobiDB-lite"/>
    </source>
</evidence>
<accession>A0A840BFD4</accession>
<dbReference type="RefSeq" id="WP_183632968.1">
    <property type="nucleotide sequence ID" value="NZ_BAABLE010000011.1"/>
</dbReference>
<proteinExistence type="predicted"/>
<reference evidence="6 7" key="1">
    <citation type="submission" date="2020-08" db="EMBL/GenBank/DDBJ databases">
        <title>Genomic Encyclopedia of Type Strains, Phase IV (KMG-IV): sequencing the most valuable type-strain genomes for metagenomic binning, comparative biology and taxonomic classification.</title>
        <authorList>
            <person name="Goeker M."/>
        </authorList>
    </citation>
    <scope>NUCLEOTIDE SEQUENCE [LARGE SCALE GENOMIC DNA]</scope>
    <source>
        <strain evidence="6 7">DSM 106739</strain>
    </source>
</reference>
<comment type="catalytic activity">
    <reaction evidence="2">
        <text>2 GTP = 3',3'-c-di-GMP + 2 diphosphate</text>
        <dbReference type="Rhea" id="RHEA:24898"/>
        <dbReference type="ChEBI" id="CHEBI:33019"/>
        <dbReference type="ChEBI" id="CHEBI:37565"/>
        <dbReference type="ChEBI" id="CHEBI:58805"/>
        <dbReference type="EC" id="2.7.7.65"/>
    </reaction>
</comment>
<dbReference type="PROSITE" id="PS50887">
    <property type="entry name" value="GGDEF"/>
    <property type="match status" value="1"/>
</dbReference>
<dbReference type="SMART" id="SM00267">
    <property type="entry name" value="GGDEF"/>
    <property type="match status" value="1"/>
</dbReference>
<comment type="caution">
    <text evidence="6">The sequence shown here is derived from an EMBL/GenBank/DDBJ whole genome shotgun (WGS) entry which is preliminary data.</text>
</comment>
<dbReference type="PANTHER" id="PTHR45138:SF9">
    <property type="entry name" value="DIGUANYLATE CYCLASE DGCM-RELATED"/>
    <property type="match status" value="1"/>
</dbReference>
<evidence type="ECO:0000256" key="1">
    <source>
        <dbReference type="ARBA" id="ARBA00012528"/>
    </source>
</evidence>
<evidence type="ECO:0000259" key="5">
    <source>
        <dbReference type="PROSITE" id="PS50887"/>
    </source>
</evidence>
<keyword evidence="7" id="KW-1185">Reference proteome</keyword>
<dbReference type="EMBL" id="JACIET010000001">
    <property type="protein sequence ID" value="MBB4011885.1"/>
    <property type="molecule type" value="Genomic_DNA"/>
</dbReference>
<dbReference type="InterPro" id="IPR050469">
    <property type="entry name" value="Diguanylate_Cyclase"/>
</dbReference>
<evidence type="ECO:0000256" key="2">
    <source>
        <dbReference type="ARBA" id="ARBA00034247"/>
    </source>
</evidence>
<dbReference type="CDD" id="cd01949">
    <property type="entry name" value="GGDEF"/>
    <property type="match status" value="1"/>
</dbReference>
<dbReference type="InterPro" id="IPR029787">
    <property type="entry name" value="Nucleotide_cyclase"/>
</dbReference>
<organism evidence="6 7">
    <name type="scientific">Niveibacterium umoris</name>
    <dbReference type="NCBI Taxonomy" id="1193620"/>
    <lineage>
        <taxon>Bacteria</taxon>
        <taxon>Pseudomonadati</taxon>
        <taxon>Pseudomonadota</taxon>
        <taxon>Betaproteobacteria</taxon>
        <taxon>Rhodocyclales</taxon>
        <taxon>Rhodocyclaceae</taxon>
        <taxon>Niveibacterium</taxon>
    </lineage>
</organism>
<dbReference type="SUPFAM" id="SSF55073">
    <property type="entry name" value="Nucleotide cyclase"/>
    <property type="match status" value="1"/>
</dbReference>
<protein>
    <recommendedName>
        <fullName evidence="1">diguanylate cyclase</fullName>
        <ecNumber evidence="1">2.7.7.65</ecNumber>
    </recommendedName>
</protein>
<evidence type="ECO:0000313" key="6">
    <source>
        <dbReference type="EMBL" id="MBB4011885.1"/>
    </source>
</evidence>